<accession>A0A4P9VZZ2</accession>
<feature type="region of interest" description="Disordered" evidence="1">
    <location>
        <begin position="1"/>
        <end position="24"/>
    </location>
</feature>
<gene>
    <name evidence="2" type="ORF">BDK51DRAFT_51352</name>
</gene>
<dbReference type="Proteomes" id="UP000269721">
    <property type="component" value="Unassembled WGS sequence"/>
</dbReference>
<sequence>MTKSKSERTQQLRDACCGQDPGKKTFRGVMNKLAGSKGPGKTLTLASRSSLVRDTEEAGDDSFPSGFALRRGPGRGVVPVGGGGAVKIGANAAISMRPVRHNGRQPRPSAQREGASQTGLRICRSGGRTTRIAGYTLPCWYTLTTSPIAAAKGALGSMYGRMKAIRQSADVEQTSHLLKPRLHHTGFPQTAPGRMYQSSMAGVVNYKSLTTLPLGYQDQDRNPILHEAWNQVLLNIAGIINQLKTLLPSKLIPPWVGPFKIMGPGWTLDTS</sequence>
<reference evidence="3" key="1">
    <citation type="journal article" date="2018" name="Nat. Microbiol.">
        <title>Leveraging single-cell genomics to expand the fungal tree of life.</title>
        <authorList>
            <person name="Ahrendt S.R."/>
            <person name="Quandt C.A."/>
            <person name="Ciobanu D."/>
            <person name="Clum A."/>
            <person name="Salamov A."/>
            <person name="Andreopoulos B."/>
            <person name="Cheng J.F."/>
            <person name="Woyke T."/>
            <person name="Pelin A."/>
            <person name="Henrissat B."/>
            <person name="Reynolds N.K."/>
            <person name="Benny G.L."/>
            <person name="Smith M.E."/>
            <person name="James T.Y."/>
            <person name="Grigoriev I.V."/>
        </authorList>
    </citation>
    <scope>NUCLEOTIDE SEQUENCE [LARGE SCALE GENOMIC DNA]</scope>
</reference>
<dbReference type="EMBL" id="KZ999918">
    <property type="protein sequence ID" value="RKO84615.1"/>
    <property type="molecule type" value="Genomic_DNA"/>
</dbReference>
<dbReference type="AlphaFoldDB" id="A0A4P9VZZ2"/>
<evidence type="ECO:0000313" key="3">
    <source>
        <dbReference type="Proteomes" id="UP000269721"/>
    </source>
</evidence>
<proteinExistence type="predicted"/>
<protein>
    <submittedName>
        <fullName evidence="2">Uncharacterized protein</fullName>
    </submittedName>
</protein>
<evidence type="ECO:0000313" key="2">
    <source>
        <dbReference type="EMBL" id="RKO84615.1"/>
    </source>
</evidence>
<organism evidence="2 3">
    <name type="scientific">Blyttiomyces helicus</name>
    <dbReference type="NCBI Taxonomy" id="388810"/>
    <lineage>
        <taxon>Eukaryota</taxon>
        <taxon>Fungi</taxon>
        <taxon>Fungi incertae sedis</taxon>
        <taxon>Chytridiomycota</taxon>
        <taxon>Chytridiomycota incertae sedis</taxon>
        <taxon>Chytridiomycetes</taxon>
        <taxon>Chytridiomycetes incertae sedis</taxon>
        <taxon>Blyttiomyces</taxon>
    </lineage>
</organism>
<name>A0A4P9VZZ2_9FUNG</name>
<feature type="compositionally biased region" description="Basic and acidic residues" evidence="1">
    <location>
        <begin position="1"/>
        <end position="11"/>
    </location>
</feature>
<keyword evidence="3" id="KW-1185">Reference proteome</keyword>
<evidence type="ECO:0000256" key="1">
    <source>
        <dbReference type="SAM" id="MobiDB-lite"/>
    </source>
</evidence>